<evidence type="ECO:0000256" key="2">
    <source>
        <dbReference type="ARBA" id="ARBA00007870"/>
    </source>
</evidence>
<reference evidence="13 14" key="1">
    <citation type="submission" date="2018-03" db="EMBL/GenBank/DDBJ databases">
        <title>Diversity of phytobeneficial traits revealed by whole-genome analysis of worldwide-isolated phenazine-producing Pseudomonas spp.</title>
        <authorList>
            <person name="Biessy A."/>
            <person name="Novinscak A."/>
            <person name="Blom J."/>
            <person name="Leger G."/>
            <person name="Thomashow L.S."/>
            <person name="Cazorla F.M."/>
            <person name="Josic D."/>
            <person name="Filion M."/>
        </authorList>
    </citation>
    <scope>NUCLEOTIDE SEQUENCE [LARGE SCALE GENOMIC DNA]</scope>
    <source>
        <strain evidence="13 14">B25</strain>
    </source>
</reference>
<proteinExistence type="inferred from homology"/>
<sequence length="312" mass="32858">MNISILGAGAMGSLFGGLLAESGQQVTLLDINDTQLEAIRRQGLRLETDSGERRIGGLIACRPEQVTGQPDLLLVFTKAQHTDSALRSIAGHIGEHTRVLTLQNGLGNAEALCRHVAPRRVMIGMTTWPADMAGPAHVRSHGQGVVRLMSLEGVERQASHQVAAVLEAAGLHCAVDPRVWTSIWEKVAFNAALNSLCAVTGCTVGQLDAAPEGVALARAIVLEVLSVAQSVGVATDAQRCLETVAYAIAHHRMHKPSMLQDVLAGRPTEIGAINGEVLARARQAGIAVPHTETLLGLLRLIEARAATGGGHE</sequence>
<dbReference type="NCBIfam" id="TIGR00745">
    <property type="entry name" value="apbA_panE"/>
    <property type="match status" value="1"/>
</dbReference>
<protein>
    <recommendedName>
        <fullName evidence="4 10">2-dehydropantoate 2-reductase</fullName>
        <ecNumber evidence="3 10">1.1.1.169</ecNumber>
    </recommendedName>
    <alternativeName>
        <fullName evidence="8 10">Ketopantoate reductase</fullName>
    </alternativeName>
</protein>
<dbReference type="InterPro" id="IPR036291">
    <property type="entry name" value="NAD(P)-bd_dom_sf"/>
</dbReference>
<dbReference type="InterPro" id="IPR013328">
    <property type="entry name" value="6PGD_dom2"/>
</dbReference>
<dbReference type="InterPro" id="IPR013752">
    <property type="entry name" value="KPA_reductase"/>
</dbReference>
<dbReference type="RefSeq" id="WP_124320539.1">
    <property type="nucleotide sequence ID" value="NZ_CP027753.1"/>
</dbReference>
<evidence type="ECO:0000256" key="7">
    <source>
        <dbReference type="ARBA" id="ARBA00023002"/>
    </source>
</evidence>
<evidence type="ECO:0000313" key="14">
    <source>
        <dbReference type="Proteomes" id="UP000268048"/>
    </source>
</evidence>
<evidence type="ECO:0000256" key="8">
    <source>
        <dbReference type="ARBA" id="ARBA00032024"/>
    </source>
</evidence>
<dbReference type="FunFam" id="1.10.1040.10:FF:000017">
    <property type="entry name" value="2-dehydropantoate 2-reductase"/>
    <property type="match status" value="1"/>
</dbReference>
<dbReference type="AlphaFoldDB" id="A0A3G7TNB1"/>
<evidence type="ECO:0000256" key="5">
    <source>
        <dbReference type="ARBA" id="ARBA00022655"/>
    </source>
</evidence>
<dbReference type="Pfam" id="PF08546">
    <property type="entry name" value="ApbA_C"/>
    <property type="match status" value="1"/>
</dbReference>
<keyword evidence="5 10" id="KW-0566">Pantothenate biosynthesis</keyword>
<evidence type="ECO:0000259" key="12">
    <source>
        <dbReference type="Pfam" id="PF08546"/>
    </source>
</evidence>
<comment type="function">
    <text evidence="10">Catalyzes the NADPH-dependent reduction of ketopantoate into pantoic acid.</text>
</comment>
<dbReference type="InterPro" id="IPR013332">
    <property type="entry name" value="KPR_N"/>
</dbReference>
<keyword evidence="6 10" id="KW-0521">NADP</keyword>
<accession>A0A3G7TNB1</accession>
<keyword evidence="7 10" id="KW-0560">Oxidoreductase</keyword>
<dbReference type="Pfam" id="PF02558">
    <property type="entry name" value="ApbA"/>
    <property type="match status" value="1"/>
</dbReference>
<organism evidence="13 14">
    <name type="scientific">Pseudomonas chlororaphis</name>
    <dbReference type="NCBI Taxonomy" id="587753"/>
    <lineage>
        <taxon>Bacteria</taxon>
        <taxon>Pseudomonadati</taxon>
        <taxon>Pseudomonadota</taxon>
        <taxon>Gammaproteobacteria</taxon>
        <taxon>Pseudomonadales</taxon>
        <taxon>Pseudomonadaceae</taxon>
        <taxon>Pseudomonas</taxon>
    </lineage>
</organism>
<gene>
    <name evidence="13" type="ORF">C4K04_2945</name>
</gene>
<dbReference type="InterPro" id="IPR008927">
    <property type="entry name" value="6-PGluconate_DH-like_C_sf"/>
</dbReference>
<dbReference type="EMBL" id="CP027753">
    <property type="protein sequence ID" value="AZE48617.1"/>
    <property type="molecule type" value="Genomic_DNA"/>
</dbReference>
<dbReference type="GO" id="GO:0050661">
    <property type="term" value="F:NADP binding"/>
    <property type="evidence" value="ECO:0007669"/>
    <property type="project" value="TreeGrafter"/>
</dbReference>
<dbReference type="SUPFAM" id="SSF51735">
    <property type="entry name" value="NAD(P)-binding Rossmann-fold domains"/>
    <property type="match status" value="1"/>
</dbReference>
<dbReference type="PANTHER" id="PTHR43765:SF2">
    <property type="entry name" value="2-DEHYDROPANTOATE 2-REDUCTASE"/>
    <property type="match status" value="1"/>
</dbReference>
<dbReference type="GO" id="GO:0015940">
    <property type="term" value="P:pantothenate biosynthetic process"/>
    <property type="evidence" value="ECO:0007669"/>
    <property type="project" value="UniProtKB-UniPathway"/>
</dbReference>
<evidence type="ECO:0000259" key="11">
    <source>
        <dbReference type="Pfam" id="PF02558"/>
    </source>
</evidence>
<evidence type="ECO:0000256" key="9">
    <source>
        <dbReference type="ARBA" id="ARBA00048793"/>
    </source>
</evidence>
<name>A0A3G7TNB1_9PSED</name>
<comment type="catalytic activity">
    <reaction evidence="9 10">
        <text>(R)-pantoate + NADP(+) = 2-dehydropantoate + NADPH + H(+)</text>
        <dbReference type="Rhea" id="RHEA:16233"/>
        <dbReference type="ChEBI" id="CHEBI:11561"/>
        <dbReference type="ChEBI" id="CHEBI:15378"/>
        <dbReference type="ChEBI" id="CHEBI:15980"/>
        <dbReference type="ChEBI" id="CHEBI:57783"/>
        <dbReference type="ChEBI" id="CHEBI:58349"/>
        <dbReference type="EC" id="1.1.1.169"/>
    </reaction>
</comment>
<dbReference type="GO" id="GO:0005737">
    <property type="term" value="C:cytoplasm"/>
    <property type="evidence" value="ECO:0007669"/>
    <property type="project" value="TreeGrafter"/>
</dbReference>
<dbReference type="InterPro" id="IPR003710">
    <property type="entry name" value="ApbA"/>
</dbReference>
<feature type="domain" description="Ketopantoate reductase N-terminal" evidence="11">
    <location>
        <begin position="3"/>
        <end position="148"/>
    </location>
</feature>
<evidence type="ECO:0000313" key="13">
    <source>
        <dbReference type="EMBL" id="AZE48617.1"/>
    </source>
</evidence>
<evidence type="ECO:0000256" key="6">
    <source>
        <dbReference type="ARBA" id="ARBA00022857"/>
    </source>
</evidence>
<evidence type="ECO:0000256" key="1">
    <source>
        <dbReference type="ARBA" id="ARBA00004994"/>
    </source>
</evidence>
<dbReference type="Gene3D" id="3.40.50.720">
    <property type="entry name" value="NAD(P)-binding Rossmann-like Domain"/>
    <property type="match status" value="1"/>
</dbReference>
<dbReference type="GO" id="GO:0008677">
    <property type="term" value="F:2-dehydropantoate 2-reductase activity"/>
    <property type="evidence" value="ECO:0007669"/>
    <property type="project" value="UniProtKB-EC"/>
</dbReference>
<dbReference type="UniPathway" id="UPA00028">
    <property type="reaction ID" value="UER00004"/>
</dbReference>
<dbReference type="EC" id="1.1.1.169" evidence="3 10"/>
<dbReference type="Proteomes" id="UP000268048">
    <property type="component" value="Chromosome"/>
</dbReference>
<dbReference type="SUPFAM" id="SSF48179">
    <property type="entry name" value="6-phosphogluconate dehydrogenase C-terminal domain-like"/>
    <property type="match status" value="1"/>
</dbReference>
<dbReference type="PANTHER" id="PTHR43765">
    <property type="entry name" value="2-DEHYDROPANTOATE 2-REDUCTASE-RELATED"/>
    <property type="match status" value="1"/>
</dbReference>
<comment type="pathway">
    <text evidence="1 10">Cofactor biosynthesis; (R)-pantothenate biosynthesis; (R)-pantoate from 3-methyl-2-oxobutanoate: step 2/2.</text>
</comment>
<comment type="similarity">
    <text evidence="2 10">Belongs to the ketopantoate reductase family.</text>
</comment>
<evidence type="ECO:0000256" key="10">
    <source>
        <dbReference type="RuleBase" id="RU362068"/>
    </source>
</evidence>
<dbReference type="Gene3D" id="1.10.1040.10">
    <property type="entry name" value="N-(1-d-carboxylethyl)-l-norvaline Dehydrogenase, domain 2"/>
    <property type="match status" value="1"/>
</dbReference>
<evidence type="ECO:0000256" key="3">
    <source>
        <dbReference type="ARBA" id="ARBA00013014"/>
    </source>
</evidence>
<evidence type="ECO:0000256" key="4">
    <source>
        <dbReference type="ARBA" id="ARBA00019465"/>
    </source>
</evidence>
<dbReference type="InterPro" id="IPR050838">
    <property type="entry name" value="Ketopantoate_reductase"/>
</dbReference>
<feature type="domain" description="Ketopantoate reductase C-terminal" evidence="12">
    <location>
        <begin position="180"/>
        <end position="302"/>
    </location>
</feature>